<feature type="chain" id="PRO_5016909943" description="Transcriptional regulator" evidence="2">
    <location>
        <begin position="22"/>
        <end position="197"/>
    </location>
</feature>
<feature type="region of interest" description="Disordered" evidence="1">
    <location>
        <begin position="35"/>
        <end position="68"/>
    </location>
</feature>
<dbReference type="RefSeq" id="WP_115104989.1">
    <property type="nucleotide sequence ID" value="NZ_QHKS01000017.1"/>
</dbReference>
<protein>
    <recommendedName>
        <fullName evidence="5">Transcriptional regulator</fullName>
    </recommendedName>
</protein>
<dbReference type="AlphaFoldDB" id="A0A370N3G7"/>
<feature type="signal peptide" evidence="2">
    <location>
        <begin position="1"/>
        <end position="21"/>
    </location>
</feature>
<dbReference type="EMBL" id="QHKS01000017">
    <property type="protein sequence ID" value="RDK00173.1"/>
    <property type="molecule type" value="Genomic_DNA"/>
</dbReference>
<dbReference type="OrthoDB" id="9027696at2"/>
<comment type="caution">
    <text evidence="3">The sequence shown here is derived from an EMBL/GenBank/DDBJ whole genome shotgun (WGS) entry which is preliminary data.</text>
</comment>
<evidence type="ECO:0000256" key="2">
    <source>
        <dbReference type="SAM" id="SignalP"/>
    </source>
</evidence>
<evidence type="ECO:0000313" key="3">
    <source>
        <dbReference type="EMBL" id="RDK00173.1"/>
    </source>
</evidence>
<evidence type="ECO:0000313" key="4">
    <source>
        <dbReference type="Proteomes" id="UP000254875"/>
    </source>
</evidence>
<accession>A0A370N3G7</accession>
<evidence type="ECO:0000256" key="1">
    <source>
        <dbReference type="SAM" id="MobiDB-lite"/>
    </source>
</evidence>
<dbReference type="Proteomes" id="UP000254875">
    <property type="component" value="Unassembled WGS sequence"/>
</dbReference>
<organism evidence="3 4">
    <name type="scientific">Paraburkholderia lacunae</name>
    <dbReference type="NCBI Taxonomy" id="2211104"/>
    <lineage>
        <taxon>Bacteria</taxon>
        <taxon>Pseudomonadati</taxon>
        <taxon>Pseudomonadota</taxon>
        <taxon>Betaproteobacteria</taxon>
        <taxon>Burkholderiales</taxon>
        <taxon>Burkholderiaceae</taxon>
        <taxon>Paraburkholderia</taxon>
    </lineage>
</organism>
<evidence type="ECO:0008006" key="5">
    <source>
        <dbReference type="Google" id="ProtNLM"/>
    </source>
</evidence>
<keyword evidence="2" id="KW-0732">Signal</keyword>
<sequence>MWVRAVATAVAVWCVSGAAMAAGYAEVWNPPEATGHAAKHAKKTADGPKAKSATGAKAAPKHVANSQHAAQRVALASKNGAKPAHGSVKKVTGKGVVNGVAKGADKGAAKGSLKGAVKPKPAFVVQARKSRPQIAQAKAGQSRTVHAAVAQGTAHPRAIKVAAKTDTAKPAVSTVSQANVTTNPALASSGSLPPILH</sequence>
<proteinExistence type="predicted"/>
<reference evidence="4" key="1">
    <citation type="submission" date="2018-05" db="EMBL/GenBank/DDBJ databases">
        <authorList>
            <person name="Feng T."/>
        </authorList>
    </citation>
    <scope>NUCLEOTIDE SEQUENCE [LARGE SCALE GENOMIC DNA]</scope>
    <source>
        <strain evidence="4">S27</strain>
    </source>
</reference>
<name>A0A370N3G7_9BURK</name>
<gene>
    <name evidence="3" type="ORF">DLM46_24590</name>
</gene>
<keyword evidence="4" id="KW-1185">Reference proteome</keyword>